<feature type="non-terminal residue" evidence="2">
    <location>
        <position position="1"/>
    </location>
</feature>
<accession>A0A9K3GQB7</accession>
<gene>
    <name evidence="2" type="ORF">KIPB_013703</name>
</gene>
<protein>
    <submittedName>
        <fullName evidence="2">Uncharacterized protein</fullName>
    </submittedName>
</protein>
<name>A0A9K3GQB7_9EUKA</name>
<reference evidence="2 3" key="1">
    <citation type="journal article" date="2018" name="PLoS ONE">
        <title>The draft genome of Kipferlia bialata reveals reductive genome evolution in fornicate parasites.</title>
        <authorList>
            <person name="Tanifuji G."/>
            <person name="Takabayashi S."/>
            <person name="Kume K."/>
            <person name="Takagi M."/>
            <person name="Nakayama T."/>
            <person name="Kamikawa R."/>
            <person name="Inagaki Y."/>
            <person name="Hashimoto T."/>
        </authorList>
    </citation>
    <scope>NUCLEOTIDE SEQUENCE [LARGE SCALE GENOMIC DNA]</scope>
    <source>
        <strain evidence="2">NY0173</strain>
    </source>
</reference>
<keyword evidence="1" id="KW-1133">Transmembrane helix</keyword>
<sequence>FYAGASSCDCIQMVSEGTADYLIDDEVTLSIRLLEDGCTLSDGTEFTYDPSVWHKNSVSFGYTQHVAPVFTPDTSRELDNGTKTVPMRYTSMAAMVANLIALLIVVVFSGLWYWALIGEVRSKRSHSHRHGHRHSHRATV</sequence>
<comment type="caution">
    <text evidence="2">The sequence shown here is derived from an EMBL/GenBank/DDBJ whole genome shotgun (WGS) entry which is preliminary data.</text>
</comment>
<evidence type="ECO:0000313" key="3">
    <source>
        <dbReference type="Proteomes" id="UP000265618"/>
    </source>
</evidence>
<organism evidence="2 3">
    <name type="scientific">Kipferlia bialata</name>
    <dbReference type="NCBI Taxonomy" id="797122"/>
    <lineage>
        <taxon>Eukaryota</taxon>
        <taxon>Metamonada</taxon>
        <taxon>Carpediemonas-like organisms</taxon>
        <taxon>Kipferlia</taxon>
    </lineage>
</organism>
<keyword evidence="1" id="KW-0472">Membrane</keyword>
<evidence type="ECO:0000313" key="2">
    <source>
        <dbReference type="EMBL" id="GIQ90780.1"/>
    </source>
</evidence>
<feature type="transmembrane region" description="Helical" evidence="1">
    <location>
        <begin position="92"/>
        <end position="116"/>
    </location>
</feature>
<dbReference type="EMBL" id="BDIP01006651">
    <property type="protein sequence ID" value="GIQ90780.1"/>
    <property type="molecule type" value="Genomic_DNA"/>
</dbReference>
<keyword evidence="1" id="KW-0812">Transmembrane</keyword>
<evidence type="ECO:0000256" key="1">
    <source>
        <dbReference type="SAM" id="Phobius"/>
    </source>
</evidence>
<dbReference type="Proteomes" id="UP000265618">
    <property type="component" value="Unassembled WGS sequence"/>
</dbReference>
<proteinExistence type="predicted"/>
<keyword evidence="3" id="KW-1185">Reference proteome</keyword>
<dbReference type="AlphaFoldDB" id="A0A9K3GQB7"/>